<reference evidence="7" key="1">
    <citation type="submission" date="2023-02" db="EMBL/GenBank/DDBJ databases">
        <title>Genome of Flavobacteriaceae gen. nov. sp. strain F89.</title>
        <authorList>
            <person name="Wang Y."/>
        </authorList>
    </citation>
    <scope>NUCLEOTIDE SEQUENCE</scope>
    <source>
        <strain evidence="7">F89</strain>
    </source>
</reference>
<evidence type="ECO:0000313" key="8">
    <source>
        <dbReference type="Proteomes" id="UP001200642"/>
    </source>
</evidence>
<keyword evidence="8" id="KW-1185">Reference proteome</keyword>
<evidence type="ECO:0000313" key="7">
    <source>
        <dbReference type="EMBL" id="MCG2462349.1"/>
    </source>
</evidence>
<feature type="region of interest" description="Disordered" evidence="5">
    <location>
        <begin position="27"/>
        <end position="60"/>
    </location>
</feature>
<keyword evidence="3 4" id="KW-0408">Iron</keyword>
<evidence type="ECO:0000259" key="6">
    <source>
        <dbReference type="PROSITE" id="PS51007"/>
    </source>
</evidence>
<gene>
    <name evidence="7" type="ORF">K8352_16430</name>
</gene>
<dbReference type="Proteomes" id="UP001200642">
    <property type="component" value="Unassembled WGS sequence"/>
</dbReference>
<evidence type="ECO:0000256" key="1">
    <source>
        <dbReference type="ARBA" id="ARBA00022617"/>
    </source>
</evidence>
<feature type="compositionally biased region" description="Basic and acidic residues" evidence="5">
    <location>
        <begin position="27"/>
        <end position="42"/>
    </location>
</feature>
<dbReference type="InterPro" id="IPR036909">
    <property type="entry name" value="Cyt_c-like_dom_sf"/>
</dbReference>
<dbReference type="GO" id="GO:0046872">
    <property type="term" value="F:metal ion binding"/>
    <property type="evidence" value="ECO:0007669"/>
    <property type="project" value="UniProtKB-KW"/>
</dbReference>
<organism evidence="7 8">
    <name type="scientific">Cerina litoralis</name>
    <dbReference type="NCBI Taxonomy" id="2874477"/>
    <lineage>
        <taxon>Bacteria</taxon>
        <taxon>Pseudomonadati</taxon>
        <taxon>Bacteroidota</taxon>
        <taxon>Flavobacteriia</taxon>
        <taxon>Flavobacteriales</taxon>
        <taxon>Flavobacteriaceae</taxon>
        <taxon>Cerina</taxon>
    </lineage>
</organism>
<keyword evidence="2 4" id="KW-0479">Metal-binding</keyword>
<accession>A0AAE3EXU6</accession>
<evidence type="ECO:0000256" key="2">
    <source>
        <dbReference type="ARBA" id="ARBA00022723"/>
    </source>
</evidence>
<keyword evidence="1 4" id="KW-0349">Heme</keyword>
<dbReference type="EMBL" id="JAIRBC010000029">
    <property type="protein sequence ID" value="MCG2462349.1"/>
    <property type="molecule type" value="Genomic_DNA"/>
</dbReference>
<sequence>MKTGIKSVAILFSLLLMACGGKEKKKEGFSVERAKTTTEKPAEAPADAGTPASERVDLTNKGVGPIQSVTLSPEIDQALAAKGKETYDQMCMACHKPDKKFIGPAPKGILERRTPEWVMNMILNPEVMIKEDPLAKDLLMEFNGAPMANQHLTEEQARAVLEYFRTL</sequence>
<evidence type="ECO:0000256" key="3">
    <source>
        <dbReference type="ARBA" id="ARBA00023004"/>
    </source>
</evidence>
<dbReference type="PROSITE" id="PS51257">
    <property type="entry name" value="PROKAR_LIPOPROTEIN"/>
    <property type="match status" value="1"/>
</dbReference>
<dbReference type="GO" id="GO:0009055">
    <property type="term" value="F:electron transfer activity"/>
    <property type="evidence" value="ECO:0007669"/>
    <property type="project" value="InterPro"/>
</dbReference>
<dbReference type="Gene3D" id="1.10.760.10">
    <property type="entry name" value="Cytochrome c-like domain"/>
    <property type="match status" value="1"/>
</dbReference>
<dbReference type="GO" id="GO:0020037">
    <property type="term" value="F:heme binding"/>
    <property type="evidence" value="ECO:0007669"/>
    <property type="project" value="InterPro"/>
</dbReference>
<evidence type="ECO:0000256" key="5">
    <source>
        <dbReference type="SAM" id="MobiDB-lite"/>
    </source>
</evidence>
<dbReference type="InterPro" id="IPR009056">
    <property type="entry name" value="Cyt_c-like_dom"/>
</dbReference>
<comment type="caution">
    <text evidence="7">The sequence shown here is derived from an EMBL/GenBank/DDBJ whole genome shotgun (WGS) entry which is preliminary data.</text>
</comment>
<dbReference type="RefSeq" id="WP_317903490.1">
    <property type="nucleotide sequence ID" value="NZ_JAIRBC010000029.1"/>
</dbReference>
<dbReference type="SUPFAM" id="SSF46626">
    <property type="entry name" value="Cytochrome c"/>
    <property type="match status" value="1"/>
</dbReference>
<proteinExistence type="predicted"/>
<evidence type="ECO:0000256" key="4">
    <source>
        <dbReference type="PROSITE-ProRule" id="PRU00433"/>
    </source>
</evidence>
<protein>
    <submittedName>
        <fullName evidence="7">Cytochrome c</fullName>
    </submittedName>
</protein>
<dbReference type="PROSITE" id="PS51007">
    <property type="entry name" value="CYTC"/>
    <property type="match status" value="1"/>
</dbReference>
<dbReference type="Pfam" id="PF00034">
    <property type="entry name" value="Cytochrom_C"/>
    <property type="match status" value="1"/>
</dbReference>
<feature type="domain" description="Cytochrome c" evidence="6">
    <location>
        <begin position="78"/>
        <end position="167"/>
    </location>
</feature>
<dbReference type="AlphaFoldDB" id="A0AAE3EXU6"/>
<name>A0AAE3EXU6_9FLAO</name>